<dbReference type="OrthoDB" id="5969272at2759"/>
<dbReference type="EnsemblMetazoa" id="ASIC010998-RA">
    <property type="protein sequence ID" value="ASIC010998-PA"/>
    <property type="gene ID" value="ASIC010998"/>
</dbReference>
<reference evidence="1 3" key="1">
    <citation type="journal article" date="2014" name="BMC Genomics">
        <title>Genome sequence of Anopheles sinensis provides insight into genetics basis of mosquito competence for malaria parasites.</title>
        <authorList>
            <person name="Zhou D."/>
            <person name="Zhang D."/>
            <person name="Ding G."/>
            <person name="Shi L."/>
            <person name="Hou Q."/>
            <person name="Ye Y."/>
            <person name="Xu Y."/>
            <person name="Zhou H."/>
            <person name="Xiong C."/>
            <person name="Li S."/>
            <person name="Yu J."/>
            <person name="Hong S."/>
            <person name="Yu X."/>
            <person name="Zou P."/>
            <person name="Chen C."/>
            <person name="Chang X."/>
            <person name="Wang W."/>
            <person name="Lv Y."/>
            <person name="Sun Y."/>
            <person name="Ma L."/>
            <person name="Shen B."/>
            <person name="Zhu C."/>
        </authorList>
    </citation>
    <scope>NUCLEOTIDE SEQUENCE [LARGE SCALE GENOMIC DNA]</scope>
</reference>
<evidence type="ECO:0000313" key="3">
    <source>
        <dbReference type="Proteomes" id="UP000030765"/>
    </source>
</evidence>
<dbReference type="STRING" id="74873.A0A084VZ28"/>
<dbReference type="AlphaFoldDB" id="A0A084VZ28"/>
<proteinExistence type="predicted"/>
<accession>A0A084VZ28</accession>
<reference evidence="2" key="2">
    <citation type="submission" date="2020-05" db="UniProtKB">
        <authorList>
            <consortium name="EnsemblMetazoa"/>
        </authorList>
    </citation>
    <scope>IDENTIFICATION</scope>
</reference>
<organism evidence="1">
    <name type="scientific">Anopheles sinensis</name>
    <name type="common">Mosquito</name>
    <dbReference type="NCBI Taxonomy" id="74873"/>
    <lineage>
        <taxon>Eukaryota</taxon>
        <taxon>Metazoa</taxon>
        <taxon>Ecdysozoa</taxon>
        <taxon>Arthropoda</taxon>
        <taxon>Hexapoda</taxon>
        <taxon>Insecta</taxon>
        <taxon>Pterygota</taxon>
        <taxon>Neoptera</taxon>
        <taxon>Endopterygota</taxon>
        <taxon>Diptera</taxon>
        <taxon>Nematocera</taxon>
        <taxon>Culicoidea</taxon>
        <taxon>Culicidae</taxon>
        <taxon>Anophelinae</taxon>
        <taxon>Anopheles</taxon>
    </lineage>
</organism>
<evidence type="ECO:0000313" key="2">
    <source>
        <dbReference type="EnsemblMetazoa" id="ASIC010998-PA"/>
    </source>
</evidence>
<dbReference type="EMBL" id="KE525239">
    <property type="protein sequence ID" value="KFB43222.1"/>
    <property type="molecule type" value="Genomic_DNA"/>
</dbReference>
<evidence type="ECO:0000313" key="1">
    <source>
        <dbReference type="EMBL" id="KFB43222.1"/>
    </source>
</evidence>
<name>A0A084VZ28_ANOSI</name>
<protein>
    <submittedName>
        <fullName evidence="1">AGAP007091-PA-like protein</fullName>
    </submittedName>
</protein>
<gene>
    <name evidence="1" type="ORF">ZHAS_00010998</name>
</gene>
<dbReference type="EMBL" id="ATLV01018589">
    <property type="status" value="NOT_ANNOTATED_CDS"/>
    <property type="molecule type" value="Genomic_DNA"/>
</dbReference>
<keyword evidence="3" id="KW-1185">Reference proteome</keyword>
<dbReference type="Proteomes" id="UP000030765">
    <property type="component" value="Unassembled WGS sequence"/>
</dbReference>
<dbReference type="VEuPathDB" id="VectorBase:ASIC010998"/>
<sequence length="170" mass="18573">MPLFGFRWDLHGISDVIRWMAEKSIHPSVRSVWKLQDGYFSPPSTTSSIPPSPFGSPVKRFHRCSRAVGCFPPEPEEKCSTSGLDGRRAREFDSVAVLSAIAKAIRTNPWLCIAVLMADGARRAGVILLDLQGPVFLSEPAYKVEFSNNSGGLVDCTGHGSPPPDVSMRM</sequence>